<dbReference type="CDD" id="cd03318">
    <property type="entry name" value="MLE"/>
    <property type="match status" value="1"/>
</dbReference>
<name>A0ABU9C372_9BURK</name>
<proteinExistence type="inferred from homology"/>
<evidence type="ECO:0000256" key="5">
    <source>
        <dbReference type="ARBA" id="ARBA00022797"/>
    </source>
</evidence>
<keyword evidence="6" id="KW-0464">Manganese</keyword>
<evidence type="ECO:0000256" key="4">
    <source>
        <dbReference type="ARBA" id="ARBA00022723"/>
    </source>
</evidence>
<dbReference type="SUPFAM" id="SSF54826">
    <property type="entry name" value="Enolase N-terminal domain-like"/>
    <property type="match status" value="1"/>
</dbReference>
<comment type="cofactor">
    <cofactor evidence="1">
        <name>Mn(2+)</name>
        <dbReference type="ChEBI" id="CHEBI:29035"/>
    </cofactor>
</comment>
<comment type="similarity">
    <text evidence="3">Belongs to the mandelate racemase/muconate lactonizing enzyme family.</text>
</comment>
<evidence type="ECO:0000256" key="7">
    <source>
        <dbReference type="ARBA" id="ARBA00023235"/>
    </source>
</evidence>
<evidence type="ECO:0000259" key="8">
    <source>
        <dbReference type="SMART" id="SM00922"/>
    </source>
</evidence>
<feature type="domain" description="Mandelate racemase/muconate lactonizing enzyme C-terminal" evidence="8">
    <location>
        <begin position="157"/>
        <end position="253"/>
    </location>
</feature>
<dbReference type="InterPro" id="IPR018110">
    <property type="entry name" value="Mandel_Rmase/mucon_lact_enz_CS"/>
</dbReference>
<dbReference type="SFLD" id="SFLDG01258">
    <property type="entry name" value="(chloro)muconate_cycloisomeras"/>
    <property type="match status" value="1"/>
</dbReference>
<evidence type="ECO:0000313" key="9">
    <source>
        <dbReference type="EMBL" id="MEK8046316.1"/>
    </source>
</evidence>
<dbReference type="Proteomes" id="UP001379945">
    <property type="component" value="Unassembled WGS sequence"/>
</dbReference>
<evidence type="ECO:0000256" key="3">
    <source>
        <dbReference type="ARBA" id="ARBA00008031"/>
    </source>
</evidence>
<sequence>MQRHDAPQNTAGPVVIDRVETMLVDLPTIRPHKLSMAVMDGQTLMLVRIRCSDGTEGWGEGTTIGGLAYGAESPEGMKLAIDTYFTPHLIGADANRVPALMSRLNTAIRDNRFAKCAVETALLDALGHRTGLPVSELLGGRQRDRLPVAWTLASGDTGRDIDEAQRMLALRRHQIFKLKIGRRSVREDVAHVAAIKKALGDVACVRVDVNMAWSELEAQRGLAGLVDAGCELVEQPVANIAALARLTGKFPIAVMADESLVGPESGFALARLAGANVFAIKTEQSGGLQAAQRVAAIADAAHIELYGGTMLEGGVGTIASAHVFSTFRELRWGTELFGPLLLTQEILTQPLEYSDFHLTVPALPGLGISMDEDRVQHFRRDRARVVVGPAVTVQI</sequence>
<dbReference type="PANTHER" id="PTHR48073">
    <property type="entry name" value="O-SUCCINYLBENZOATE SYNTHASE-RELATED"/>
    <property type="match status" value="1"/>
</dbReference>
<dbReference type="InterPro" id="IPR013341">
    <property type="entry name" value="Mandelate_racemase_N_dom"/>
</dbReference>
<organism evidence="9 10">
    <name type="scientific">Ideonella margarita</name>
    <dbReference type="NCBI Taxonomy" id="2984191"/>
    <lineage>
        <taxon>Bacteria</taxon>
        <taxon>Pseudomonadati</taxon>
        <taxon>Pseudomonadota</taxon>
        <taxon>Betaproteobacteria</taxon>
        <taxon>Burkholderiales</taxon>
        <taxon>Sphaerotilaceae</taxon>
        <taxon>Ideonella</taxon>
    </lineage>
</organism>
<dbReference type="Gene3D" id="3.30.390.10">
    <property type="entry name" value="Enolase-like, N-terminal domain"/>
    <property type="match status" value="1"/>
</dbReference>
<dbReference type="Pfam" id="PF02746">
    <property type="entry name" value="MR_MLE_N"/>
    <property type="match status" value="1"/>
</dbReference>
<dbReference type="InterPro" id="IPR013342">
    <property type="entry name" value="Mandelate_racemase_C"/>
</dbReference>
<dbReference type="SFLD" id="SFLDG00180">
    <property type="entry name" value="muconate_cycloisomerase"/>
    <property type="match status" value="1"/>
</dbReference>
<dbReference type="SMART" id="SM00922">
    <property type="entry name" value="MR_MLE"/>
    <property type="match status" value="1"/>
</dbReference>
<dbReference type="EMBL" id="JBBUTI010000005">
    <property type="protein sequence ID" value="MEK8046316.1"/>
    <property type="molecule type" value="Genomic_DNA"/>
</dbReference>
<keyword evidence="5" id="KW-0058">Aromatic hydrocarbons catabolism</keyword>
<gene>
    <name evidence="9" type="ORF">AACH00_08180</name>
</gene>
<dbReference type="InterPro" id="IPR036849">
    <property type="entry name" value="Enolase-like_C_sf"/>
</dbReference>
<evidence type="ECO:0000256" key="6">
    <source>
        <dbReference type="ARBA" id="ARBA00023211"/>
    </source>
</evidence>
<dbReference type="InterPro" id="IPR013370">
    <property type="entry name" value="Chloromuconate_cycloisomerase"/>
</dbReference>
<evidence type="ECO:0000256" key="1">
    <source>
        <dbReference type="ARBA" id="ARBA00001936"/>
    </source>
</evidence>
<dbReference type="SFLD" id="SFLDS00001">
    <property type="entry name" value="Enolase"/>
    <property type="match status" value="1"/>
</dbReference>
<dbReference type="InterPro" id="IPR029017">
    <property type="entry name" value="Enolase-like_N"/>
</dbReference>
<keyword evidence="10" id="KW-1185">Reference proteome</keyword>
<comment type="pathway">
    <text evidence="2">Aromatic compound metabolism.</text>
</comment>
<dbReference type="SUPFAM" id="SSF51604">
    <property type="entry name" value="Enolase C-terminal domain-like"/>
    <property type="match status" value="1"/>
</dbReference>
<dbReference type="PROSITE" id="PS00909">
    <property type="entry name" value="MR_MLE_2"/>
    <property type="match status" value="1"/>
</dbReference>
<dbReference type="Pfam" id="PF13378">
    <property type="entry name" value="MR_MLE_C"/>
    <property type="match status" value="1"/>
</dbReference>
<dbReference type="InterPro" id="IPR029065">
    <property type="entry name" value="Enolase_C-like"/>
</dbReference>
<evidence type="ECO:0000256" key="2">
    <source>
        <dbReference type="ARBA" id="ARBA00005211"/>
    </source>
</evidence>
<keyword evidence="7" id="KW-0413">Isomerase</keyword>
<protein>
    <submittedName>
        <fullName evidence="9">Muconate/chloromuconate family cycloisomerase</fullName>
    </submittedName>
</protein>
<accession>A0ABU9C372</accession>
<dbReference type="Gene3D" id="3.20.20.120">
    <property type="entry name" value="Enolase-like C-terminal domain"/>
    <property type="match status" value="1"/>
</dbReference>
<keyword evidence="4" id="KW-0479">Metal-binding</keyword>
<evidence type="ECO:0000313" key="10">
    <source>
        <dbReference type="Proteomes" id="UP001379945"/>
    </source>
</evidence>
<dbReference type="NCBIfam" id="TIGR02534">
    <property type="entry name" value="mucon_cyclo"/>
    <property type="match status" value="1"/>
</dbReference>
<dbReference type="RefSeq" id="WP_341398603.1">
    <property type="nucleotide sequence ID" value="NZ_JBBUTI010000005.1"/>
</dbReference>
<comment type="caution">
    <text evidence="9">The sequence shown here is derived from an EMBL/GenBank/DDBJ whole genome shotgun (WGS) entry which is preliminary data.</text>
</comment>
<reference evidence="9 10" key="1">
    <citation type="submission" date="2024-04" db="EMBL/GenBank/DDBJ databases">
        <title>Novel species of the genus Ideonella isolated from streams.</title>
        <authorList>
            <person name="Lu H."/>
        </authorList>
    </citation>
    <scope>NUCLEOTIDE SEQUENCE [LARGE SCALE GENOMIC DNA]</scope>
    <source>
        <strain evidence="9 10">LYT19W</strain>
    </source>
</reference>
<dbReference type="PANTHER" id="PTHR48073:SF2">
    <property type="entry name" value="O-SUCCINYLBENZOATE SYNTHASE"/>
    <property type="match status" value="1"/>
</dbReference>